<proteinExistence type="predicted"/>
<evidence type="ECO:0000313" key="3">
    <source>
        <dbReference type="Proteomes" id="UP000530234"/>
    </source>
</evidence>
<dbReference type="InterPro" id="IPR027417">
    <property type="entry name" value="P-loop_NTPase"/>
</dbReference>
<dbReference type="Gene3D" id="3.40.50.300">
    <property type="entry name" value="P-loop containing nucleotide triphosphate hydrolases"/>
    <property type="match status" value="1"/>
</dbReference>
<organism evidence="2 3">
    <name type="scientific">Streptomyces calidiresistens</name>
    <dbReference type="NCBI Taxonomy" id="1485586"/>
    <lineage>
        <taxon>Bacteria</taxon>
        <taxon>Bacillati</taxon>
        <taxon>Actinomycetota</taxon>
        <taxon>Actinomycetes</taxon>
        <taxon>Kitasatosporales</taxon>
        <taxon>Streptomycetaceae</taxon>
        <taxon>Streptomyces</taxon>
    </lineage>
</organism>
<reference evidence="3" key="1">
    <citation type="submission" date="2019-10" db="EMBL/GenBank/DDBJ databases">
        <title>Streptomyces sp. nov., a novel actinobacterium isolated from alkaline environment.</title>
        <authorList>
            <person name="Golinska P."/>
        </authorList>
    </citation>
    <scope>NUCLEOTIDE SEQUENCE [LARGE SCALE GENOMIC DNA]</scope>
    <source>
        <strain evidence="3">DSM 42108</strain>
    </source>
</reference>
<dbReference type="Proteomes" id="UP000530234">
    <property type="component" value="Unassembled WGS sequence"/>
</dbReference>
<dbReference type="AlphaFoldDB" id="A0A7W3T8U3"/>
<comment type="caution">
    <text evidence="2">The sequence shown here is derived from an EMBL/GenBank/DDBJ whole genome shotgun (WGS) entry which is preliminary data.</text>
</comment>
<evidence type="ECO:0000313" key="2">
    <source>
        <dbReference type="EMBL" id="MBB0233065.1"/>
    </source>
</evidence>
<feature type="compositionally biased region" description="Pro residues" evidence="1">
    <location>
        <begin position="179"/>
        <end position="195"/>
    </location>
</feature>
<keyword evidence="3" id="KW-1185">Reference proteome</keyword>
<sequence length="201" mass="20648">MEHGPAGAAALVEWALSETDRRLRDRERERDRGAGDRPSLWVVLDRPSVPLAGGAADPGVAALLRRGRAAGVTVVIGEQVDHLPSDPGWAADLRARVVLGGPGARTTAAVLGPSPWRPGEGPGAAPPAGCGFARTDGTGVHRLRVPVTPSPDDVTAPDRWRRAVLALAPERLVPLDRATPPPGAEGPEPLGPPVVAPVAGG</sequence>
<accession>A0A7W3T8U3</accession>
<name>A0A7W3T8U3_9ACTN</name>
<gene>
    <name evidence="2" type="ORF">FOE67_27125</name>
</gene>
<feature type="non-terminal residue" evidence="2">
    <location>
        <position position="201"/>
    </location>
</feature>
<evidence type="ECO:0008006" key="4">
    <source>
        <dbReference type="Google" id="ProtNLM"/>
    </source>
</evidence>
<feature type="region of interest" description="Disordered" evidence="1">
    <location>
        <begin position="173"/>
        <end position="201"/>
    </location>
</feature>
<evidence type="ECO:0000256" key="1">
    <source>
        <dbReference type="SAM" id="MobiDB-lite"/>
    </source>
</evidence>
<protein>
    <recommendedName>
        <fullName evidence="4">FtsK domain-containing protein</fullName>
    </recommendedName>
</protein>
<dbReference type="EMBL" id="VKHS01001452">
    <property type="protein sequence ID" value="MBB0233065.1"/>
    <property type="molecule type" value="Genomic_DNA"/>
</dbReference>